<comment type="similarity">
    <text evidence="4 8">Belongs to the glycosyltransferase 1 family. Bacterial/plant glycogen synthase subfamily.</text>
</comment>
<sequence length="488" mass="55298">MKILIAAAEAVPFVKVGGMGDVVGSLPKALHALGVSVRVIMPGYGFIDKKAFDLKVAFTFDYRYRGETVQVVIYRTQRAGAEFFFVEAKPWFGEQSTVYSPDSEWDVPRFTLFSRLVLETMSRMAQTDDWTPDVLQVNDWHMGLLPLLLKVEHQADRWTKTASLLTIHNSAYQGENAGNYIEDLVPKRNHPDLLDLELEDNFLAIGVAYADKVNTVSQGFADEIKATTKPKPLEVLLQRRGDDFVGILNGLDYDQWDPQRDKHIHRDFHASQLETQRLLNKRFLQSSSGLPLDDEALLIGMVTRLVPQKGVDLALDALERLSQDRPWQLVVLGTGFDALEKRLLDIEENRQPDVRAMLRFDEKVARDIYAGCDLFLMPSRFEPCGMGQMMAMRYGALPLVHRTGGLADTVTAPTEDPDQATGFVFDKPEAEALKESLETALKIYNEARDTWRRMQRTAMARDFSWSASARSYLDLYRMTARIREGAHS</sequence>
<dbReference type="InterPro" id="IPR001296">
    <property type="entry name" value="Glyco_trans_1"/>
</dbReference>
<dbReference type="GO" id="GO:0009011">
    <property type="term" value="F:alpha-1,4-glucan glucosyltransferase (ADP-glucose donor) activity"/>
    <property type="evidence" value="ECO:0007669"/>
    <property type="project" value="UniProtKB-UniRule"/>
</dbReference>
<evidence type="ECO:0000256" key="7">
    <source>
        <dbReference type="ARBA" id="ARBA00023056"/>
    </source>
</evidence>
<dbReference type="EC" id="2.4.1.21" evidence="8"/>
<dbReference type="InterPro" id="IPR013534">
    <property type="entry name" value="Starch_synth_cat_dom"/>
</dbReference>
<dbReference type="SUPFAM" id="SSF53756">
    <property type="entry name" value="UDP-Glycosyltransferase/glycogen phosphorylase"/>
    <property type="match status" value="1"/>
</dbReference>
<evidence type="ECO:0000259" key="9">
    <source>
        <dbReference type="Pfam" id="PF00534"/>
    </source>
</evidence>
<organism evidence="11 12">
    <name type="scientific">Sulfidibacter corallicola</name>
    <dbReference type="NCBI Taxonomy" id="2818388"/>
    <lineage>
        <taxon>Bacteria</taxon>
        <taxon>Pseudomonadati</taxon>
        <taxon>Acidobacteriota</taxon>
        <taxon>Holophagae</taxon>
        <taxon>Acanthopleuribacterales</taxon>
        <taxon>Acanthopleuribacteraceae</taxon>
        <taxon>Sulfidibacter</taxon>
    </lineage>
</organism>
<comment type="function">
    <text evidence="2 8">Synthesizes alpha-1,4-glucan chains using ADP-glucose.</text>
</comment>
<proteinExistence type="inferred from homology"/>
<dbReference type="Gene3D" id="3.40.50.2000">
    <property type="entry name" value="Glycogen Phosphorylase B"/>
    <property type="match status" value="2"/>
</dbReference>
<dbReference type="CDD" id="cd03791">
    <property type="entry name" value="GT5_Glycogen_synthase_DULL1-like"/>
    <property type="match status" value="1"/>
</dbReference>
<dbReference type="Pfam" id="PF00534">
    <property type="entry name" value="Glycos_transf_1"/>
    <property type="match status" value="1"/>
</dbReference>
<accession>A0A8A4TSI7</accession>
<dbReference type="GO" id="GO:0005978">
    <property type="term" value="P:glycogen biosynthetic process"/>
    <property type="evidence" value="ECO:0007669"/>
    <property type="project" value="UniProtKB-UniRule"/>
</dbReference>
<evidence type="ECO:0000256" key="8">
    <source>
        <dbReference type="HAMAP-Rule" id="MF_00484"/>
    </source>
</evidence>
<dbReference type="RefSeq" id="WP_237382233.1">
    <property type="nucleotide sequence ID" value="NZ_CP071793.1"/>
</dbReference>
<reference evidence="11" key="1">
    <citation type="submission" date="2021-03" db="EMBL/GenBank/DDBJ databases">
        <title>Acanthopleuribacteraceae sp. M133.</title>
        <authorList>
            <person name="Wang G."/>
        </authorList>
    </citation>
    <scope>NUCLEOTIDE SEQUENCE</scope>
    <source>
        <strain evidence="11">M133</strain>
    </source>
</reference>
<evidence type="ECO:0000256" key="6">
    <source>
        <dbReference type="ARBA" id="ARBA00022679"/>
    </source>
</evidence>
<dbReference type="HAMAP" id="MF_00484">
    <property type="entry name" value="Glycogen_synth"/>
    <property type="match status" value="1"/>
</dbReference>
<evidence type="ECO:0000313" key="12">
    <source>
        <dbReference type="Proteomes" id="UP000663929"/>
    </source>
</evidence>
<evidence type="ECO:0000256" key="3">
    <source>
        <dbReference type="ARBA" id="ARBA00004964"/>
    </source>
</evidence>
<gene>
    <name evidence="8" type="primary">glgA</name>
    <name evidence="11" type="ORF">J3U87_06585</name>
</gene>
<dbReference type="GO" id="GO:0004373">
    <property type="term" value="F:alpha-1,4-glucan glucosyltransferase (UDP-glucose donor) activity"/>
    <property type="evidence" value="ECO:0007669"/>
    <property type="project" value="InterPro"/>
</dbReference>
<keyword evidence="5 8" id="KW-0328">Glycosyltransferase</keyword>
<dbReference type="PANTHER" id="PTHR45825:SF11">
    <property type="entry name" value="ALPHA AMYLASE DOMAIN-CONTAINING PROTEIN"/>
    <property type="match status" value="1"/>
</dbReference>
<evidence type="ECO:0000259" key="10">
    <source>
        <dbReference type="Pfam" id="PF08323"/>
    </source>
</evidence>
<name>A0A8A4TSI7_SULCO</name>
<evidence type="ECO:0000256" key="1">
    <source>
        <dbReference type="ARBA" id="ARBA00001478"/>
    </source>
</evidence>
<keyword evidence="7 8" id="KW-0320">Glycogen biosynthesis</keyword>
<keyword evidence="6 8" id="KW-0808">Transferase</keyword>
<feature type="binding site" evidence="8">
    <location>
        <position position="15"/>
    </location>
    <ligand>
        <name>ADP-alpha-D-glucose</name>
        <dbReference type="ChEBI" id="CHEBI:57498"/>
    </ligand>
</feature>
<feature type="domain" description="Glycosyl transferase family 1" evidence="9">
    <location>
        <begin position="291"/>
        <end position="450"/>
    </location>
</feature>
<evidence type="ECO:0000256" key="5">
    <source>
        <dbReference type="ARBA" id="ARBA00022676"/>
    </source>
</evidence>
<evidence type="ECO:0000256" key="4">
    <source>
        <dbReference type="ARBA" id="ARBA00010281"/>
    </source>
</evidence>
<dbReference type="PANTHER" id="PTHR45825">
    <property type="entry name" value="GRANULE-BOUND STARCH SYNTHASE 1, CHLOROPLASTIC/AMYLOPLASTIC"/>
    <property type="match status" value="1"/>
</dbReference>
<evidence type="ECO:0000313" key="11">
    <source>
        <dbReference type="EMBL" id="QTD52124.1"/>
    </source>
</evidence>
<comment type="catalytic activity">
    <reaction evidence="1 8">
        <text>[(1-&gt;4)-alpha-D-glucosyl](n) + ADP-alpha-D-glucose = [(1-&gt;4)-alpha-D-glucosyl](n+1) + ADP + H(+)</text>
        <dbReference type="Rhea" id="RHEA:18189"/>
        <dbReference type="Rhea" id="RHEA-COMP:9584"/>
        <dbReference type="Rhea" id="RHEA-COMP:9587"/>
        <dbReference type="ChEBI" id="CHEBI:15378"/>
        <dbReference type="ChEBI" id="CHEBI:15444"/>
        <dbReference type="ChEBI" id="CHEBI:57498"/>
        <dbReference type="ChEBI" id="CHEBI:456216"/>
        <dbReference type="EC" id="2.4.1.21"/>
    </reaction>
</comment>
<dbReference type="EMBL" id="CP071793">
    <property type="protein sequence ID" value="QTD52124.1"/>
    <property type="molecule type" value="Genomic_DNA"/>
</dbReference>
<keyword evidence="12" id="KW-1185">Reference proteome</keyword>
<dbReference type="InterPro" id="IPR011835">
    <property type="entry name" value="GS/SS"/>
</dbReference>
<dbReference type="AlphaFoldDB" id="A0A8A4TSI7"/>
<dbReference type="Pfam" id="PF08323">
    <property type="entry name" value="Glyco_transf_5"/>
    <property type="match status" value="1"/>
</dbReference>
<protein>
    <recommendedName>
        <fullName evidence="8">Glycogen synthase</fullName>
        <ecNumber evidence="8">2.4.1.21</ecNumber>
    </recommendedName>
    <alternativeName>
        <fullName evidence="8">Starch [bacterial glycogen] synthase</fullName>
    </alternativeName>
</protein>
<dbReference type="NCBIfam" id="TIGR02095">
    <property type="entry name" value="glgA"/>
    <property type="match status" value="1"/>
</dbReference>
<evidence type="ECO:0000256" key="2">
    <source>
        <dbReference type="ARBA" id="ARBA00002764"/>
    </source>
</evidence>
<dbReference type="Proteomes" id="UP000663929">
    <property type="component" value="Chromosome"/>
</dbReference>
<feature type="domain" description="Starch synthase catalytic" evidence="10">
    <location>
        <begin position="2"/>
        <end position="237"/>
    </location>
</feature>
<dbReference type="KEGG" id="scor:J3U87_06585"/>
<dbReference type="UniPathway" id="UPA00164"/>
<comment type="pathway">
    <text evidence="3 8">Glycan biosynthesis; glycogen biosynthesis.</text>
</comment>